<dbReference type="InterPro" id="IPR011033">
    <property type="entry name" value="PRC_barrel-like_sf"/>
</dbReference>
<dbReference type="InterPro" id="IPR014747">
    <property type="entry name" value="Bac_photo_RC_H_C"/>
</dbReference>
<sequence>MRSFDAIMGYRIKATDGDVGHVESLLINPIHYLVINTSNRWMGHNELIASDWIGGGCWLDKTVSVGLDVAALKSSPVYESAEPLNREREDRLYDHHGRSGYWLTETIMARVET</sequence>
<comment type="caution">
    <text evidence="1">The sequence shown here is derived from an EMBL/GenBank/DDBJ whole genome shotgun (WGS) entry which is preliminary data.</text>
</comment>
<protein>
    <submittedName>
        <fullName evidence="1">PRC-barrel domain-containing protein</fullName>
    </submittedName>
</protein>
<evidence type="ECO:0000313" key="2">
    <source>
        <dbReference type="Proteomes" id="UP000013526"/>
    </source>
</evidence>
<dbReference type="GO" id="GO:0019684">
    <property type="term" value="P:photosynthesis, light reaction"/>
    <property type="evidence" value="ECO:0007669"/>
    <property type="project" value="InterPro"/>
</dbReference>
<evidence type="ECO:0000313" key="1">
    <source>
        <dbReference type="EMBL" id="EOD55451.1"/>
    </source>
</evidence>
<dbReference type="Proteomes" id="UP000013526">
    <property type="component" value="Unassembled WGS sequence"/>
</dbReference>
<organism evidence="1 2">
    <name type="scientific">Aeromonas molluscorum 848</name>
    <dbReference type="NCBI Taxonomy" id="1268236"/>
    <lineage>
        <taxon>Bacteria</taxon>
        <taxon>Pseudomonadati</taxon>
        <taxon>Pseudomonadota</taxon>
        <taxon>Gammaproteobacteria</taxon>
        <taxon>Aeromonadales</taxon>
        <taxon>Aeromonadaceae</taxon>
        <taxon>Aeromonas</taxon>
    </lineage>
</organism>
<keyword evidence="2" id="KW-1185">Reference proteome</keyword>
<name>R1H4I9_9GAMM</name>
<dbReference type="GO" id="GO:0030077">
    <property type="term" value="C:plasma membrane light-harvesting complex"/>
    <property type="evidence" value="ECO:0007669"/>
    <property type="project" value="InterPro"/>
</dbReference>
<dbReference type="SUPFAM" id="SSF50346">
    <property type="entry name" value="PRC-barrel domain"/>
    <property type="match status" value="1"/>
</dbReference>
<reference evidence="1 2" key="1">
    <citation type="journal article" date="2013" name="Genome Announc.">
        <title>Draft Genome Sequence of Aeromonas molluscorum Strain 848TT, Isolated from Bivalve Molluscs.</title>
        <authorList>
            <person name="Spataro N."/>
            <person name="Farfan M."/>
            <person name="Albarral V."/>
            <person name="Sanglas A."/>
            <person name="Loren J.G."/>
            <person name="Fuste M.C."/>
            <person name="Bosch E."/>
        </authorList>
    </citation>
    <scope>NUCLEOTIDE SEQUENCE [LARGE SCALE GENOMIC DNA]</scope>
    <source>
        <strain evidence="1 2">848</strain>
    </source>
</reference>
<dbReference type="Gene3D" id="3.90.50.10">
    <property type="entry name" value="Photosynthetic Reaction Center, subunit H, domain 2"/>
    <property type="match status" value="1"/>
</dbReference>
<gene>
    <name evidence="1" type="ORF">G113_08920</name>
</gene>
<proteinExistence type="predicted"/>
<dbReference type="AlphaFoldDB" id="R1H4I9"/>
<dbReference type="EMBL" id="AQGQ01000045">
    <property type="protein sequence ID" value="EOD55451.1"/>
    <property type="molecule type" value="Genomic_DNA"/>
</dbReference>
<accession>R1H4I9</accession>